<dbReference type="Pfam" id="PF00106">
    <property type="entry name" value="adh_short"/>
    <property type="match status" value="1"/>
</dbReference>
<dbReference type="Gene3D" id="3.40.50.720">
    <property type="entry name" value="NAD(P)-binding Rossmann-like Domain"/>
    <property type="match status" value="1"/>
</dbReference>
<evidence type="ECO:0000256" key="1">
    <source>
        <dbReference type="ARBA" id="ARBA00023002"/>
    </source>
</evidence>
<accession>A0ABU8Z439</accession>
<organism evidence="2 3">
    <name type="scientific">Raoultella scottii</name>
    <dbReference type="NCBI Taxonomy" id="3040937"/>
    <lineage>
        <taxon>Bacteria</taxon>
        <taxon>Pseudomonadati</taxon>
        <taxon>Pseudomonadota</taxon>
        <taxon>Gammaproteobacteria</taxon>
        <taxon>Enterobacterales</taxon>
        <taxon>Enterobacteriaceae</taxon>
        <taxon>Klebsiella/Raoultella group</taxon>
        <taxon>Raoultella</taxon>
    </lineage>
</organism>
<comment type="caution">
    <text evidence="2">The sequence shown here is derived from an EMBL/GenBank/DDBJ whole genome shotgun (WGS) entry which is preliminary data.</text>
</comment>
<keyword evidence="1" id="KW-0560">Oxidoreductase</keyword>
<dbReference type="InterPro" id="IPR036291">
    <property type="entry name" value="NAD(P)-bd_dom_sf"/>
</dbReference>
<dbReference type="PANTHER" id="PTHR43157">
    <property type="entry name" value="PHOSPHATIDYLINOSITOL-GLYCAN BIOSYNTHESIS CLASS F PROTEIN-RELATED"/>
    <property type="match status" value="1"/>
</dbReference>
<dbReference type="SUPFAM" id="SSF51735">
    <property type="entry name" value="NAD(P)-binding Rossmann-fold domains"/>
    <property type="match status" value="1"/>
</dbReference>
<reference evidence="2 3" key="1">
    <citation type="submission" date="2024-03" db="EMBL/GenBank/DDBJ databases">
        <title>Two novel Raoultella species associated with bleeding cankers of broadleaf hosts, Raoultella scottia sp. nov. and Raoultella lignicola sp. nov.</title>
        <authorList>
            <person name="Brady C.L."/>
        </authorList>
    </citation>
    <scope>NUCLEOTIDE SEQUENCE [LARGE SCALE GENOMIC DNA]</scope>
    <source>
        <strain evidence="2 3">BAC 10a-01-01</strain>
    </source>
</reference>
<keyword evidence="3" id="KW-1185">Reference proteome</keyword>
<proteinExistence type="predicted"/>
<evidence type="ECO:0000313" key="3">
    <source>
        <dbReference type="Proteomes" id="UP001334005"/>
    </source>
</evidence>
<dbReference type="Proteomes" id="UP001334005">
    <property type="component" value="Unassembled WGS sequence"/>
</dbReference>
<dbReference type="PANTHER" id="PTHR43157:SF31">
    <property type="entry name" value="PHOSPHATIDYLINOSITOL-GLYCAN BIOSYNTHESIS CLASS F PROTEIN"/>
    <property type="match status" value="1"/>
</dbReference>
<evidence type="ECO:0000313" key="2">
    <source>
        <dbReference type="EMBL" id="MEK0247724.1"/>
    </source>
</evidence>
<gene>
    <name evidence="2" type="ORF">QFI66_006275</name>
</gene>
<dbReference type="InterPro" id="IPR002347">
    <property type="entry name" value="SDR_fam"/>
</dbReference>
<dbReference type="EMBL" id="JARXNH020000050">
    <property type="protein sequence ID" value="MEK0247724.1"/>
    <property type="molecule type" value="Genomic_DNA"/>
</dbReference>
<dbReference type="RefSeq" id="WP_331834159.1">
    <property type="nucleotide sequence ID" value="NZ_JARXNH020000050.1"/>
</dbReference>
<sequence>MNEALSLNAGAIDRHKQDNQMARIFITGSSDGLGQMAAKLLVAQGRQVVLHARNKARAEYALAQLPGARSVPDADLSSIEETKALAYRINDMGHFDAVIHNAAEGFQEPGRIATVDGLPHVLAVNSLAPYILTALINVPKRLIYISSRLHLNGDPSLTDLKWETRPWNGMQACSDPKLHVVLLTFATARRWPEVLSNCVEPGWVASKMGGANAPDDLDLACRTQAWLAAGASPARRVAGDDVYHQTSAEAMRAAFEPTLQDRFMKRCARFSGVAFPAH</sequence>
<protein>
    <submittedName>
        <fullName evidence="2">SDR family NAD(P)-dependent oxidoreductase</fullName>
    </submittedName>
</protein>
<dbReference type="PRINTS" id="PR00081">
    <property type="entry name" value="GDHRDH"/>
</dbReference>
<name>A0ABU8Z439_9ENTR</name>